<dbReference type="PROSITE" id="PS50846">
    <property type="entry name" value="HMA_2"/>
    <property type="match status" value="1"/>
</dbReference>
<dbReference type="SUPFAM" id="SSF55008">
    <property type="entry name" value="HMA, heavy metal-associated domain"/>
    <property type="match status" value="1"/>
</dbReference>
<keyword evidence="1" id="KW-0479">Metal-binding</keyword>
<reference evidence="3 4" key="1">
    <citation type="journal article" date="2022" name="BMC Genomics">
        <title>Comparative genome analysis of mycobacteria focusing on tRNA and non-coding RNA.</title>
        <authorList>
            <person name="Behra P.R.K."/>
            <person name="Pettersson B.M.F."/>
            <person name="Ramesh M."/>
            <person name="Das S."/>
            <person name="Dasgupta S."/>
            <person name="Kirsebom L.A."/>
        </authorList>
    </citation>
    <scope>NUCLEOTIDE SEQUENCE [LARGE SCALE GENOMIC DNA]</scope>
    <source>
        <strain evidence="3 4">DSM 44078</strain>
    </source>
</reference>
<accession>A0ABT3CGD1</accession>
<dbReference type="Pfam" id="PF00403">
    <property type="entry name" value="HMA"/>
    <property type="match status" value="1"/>
</dbReference>
<feature type="domain" description="HMA" evidence="2">
    <location>
        <begin position="2"/>
        <end position="70"/>
    </location>
</feature>
<name>A0ABT3CGD1_9MYCO</name>
<dbReference type="RefSeq" id="WP_264069614.1">
    <property type="nucleotide sequence ID" value="NZ_JACKTY010000033.1"/>
</dbReference>
<dbReference type="CDD" id="cd00371">
    <property type="entry name" value="HMA"/>
    <property type="match status" value="1"/>
</dbReference>
<evidence type="ECO:0000259" key="2">
    <source>
        <dbReference type="PROSITE" id="PS50846"/>
    </source>
</evidence>
<evidence type="ECO:0000256" key="1">
    <source>
        <dbReference type="ARBA" id="ARBA00022723"/>
    </source>
</evidence>
<dbReference type="Proteomes" id="UP001526201">
    <property type="component" value="Unassembled WGS sequence"/>
</dbReference>
<keyword evidence="4" id="KW-1185">Reference proteome</keyword>
<dbReference type="InterPro" id="IPR006121">
    <property type="entry name" value="HMA_dom"/>
</dbReference>
<dbReference type="PROSITE" id="PS01047">
    <property type="entry name" value="HMA_1"/>
    <property type="match status" value="1"/>
</dbReference>
<protein>
    <submittedName>
        <fullName evidence="3">Heavy-metal-associated domain-containing protein</fullName>
    </submittedName>
</protein>
<dbReference type="InterPro" id="IPR017969">
    <property type="entry name" value="Heavy-metal-associated_CS"/>
</dbReference>
<dbReference type="Gene3D" id="3.30.70.100">
    <property type="match status" value="1"/>
</dbReference>
<evidence type="ECO:0000313" key="3">
    <source>
        <dbReference type="EMBL" id="MCV7228476.1"/>
    </source>
</evidence>
<gene>
    <name evidence="3" type="ORF">H7J73_20900</name>
</gene>
<dbReference type="InterPro" id="IPR036163">
    <property type="entry name" value="HMA_dom_sf"/>
</dbReference>
<dbReference type="EMBL" id="JACKTY010000033">
    <property type="protein sequence ID" value="MCV7228476.1"/>
    <property type="molecule type" value="Genomic_DNA"/>
</dbReference>
<proteinExistence type="predicted"/>
<comment type="caution">
    <text evidence="3">The sequence shown here is derived from an EMBL/GenBank/DDBJ whole genome shotgun (WGS) entry which is preliminary data.</text>
</comment>
<evidence type="ECO:0000313" key="4">
    <source>
        <dbReference type="Proteomes" id="UP001526201"/>
    </source>
</evidence>
<sequence>MTIQEFAVTGLRCEGCVDTVTDALSSLPTVSSVGVDLDPDGTSTVTVEAEPPVSRDAVQSLLGSKGNFAIVG</sequence>
<organism evidence="3 4">
    <name type="scientific">Mycolicibacterium komossense</name>
    <dbReference type="NCBI Taxonomy" id="1779"/>
    <lineage>
        <taxon>Bacteria</taxon>
        <taxon>Bacillati</taxon>
        <taxon>Actinomycetota</taxon>
        <taxon>Actinomycetes</taxon>
        <taxon>Mycobacteriales</taxon>
        <taxon>Mycobacteriaceae</taxon>
        <taxon>Mycolicibacterium</taxon>
    </lineage>
</organism>